<dbReference type="Gene3D" id="3.60.20.10">
    <property type="entry name" value="Glutamine Phosphoribosylpyrophosphate, subunit 1, domain 1"/>
    <property type="match status" value="1"/>
</dbReference>
<dbReference type="GO" id="GO:0005634">
    <property type="term" value="C:nucleus"/>
    <property type="evidence" value="ECO:0007669"/>
    <property type="project" value="UniProtKB-SubCell"/>
</dbReference>
<dbReference type="EMBL" id="MBFU01000128">
    <property type="protein sequence ID" value="PWA01831.1"/>
    <property type="molecule type" value="Genomic_DNA"/>
</dbReference>
<dbReference type="SMART" id="SM00020">
    <property type="entry name" value="Tryp_SPc"/>
    <property type="match status" value="2"/>
</dbReference>
<comment type="caution">
    <text evidence="9">The sequence shown here is derived from an EMBL/GenBank/DDBJ whole genome shotgun (WGS) entry which is preliminary data.</text>
</comment>
<dbReference type="Pfam" id="PF00089">
    <property type="entry name" value="Trypsin"/>
    <property type="match status" value="3"/>
</dbReference>
<feature type="domain" description="Peptidase S1" evidence="8">
    <location>
        <begin position="265"/>
        <end position="572"/>
    </location>
</feature>
<evidence type="ECO:0000313" key="9">
    <source>
        <dbReference type="EMBL" id="PWA01831.1"/>
    </source>
</evidence>
<keyword evidence="10" id="KW-1185">Reference proteome</keyword>
<dbReference type="PROSITE" id="PS50240">
    <property type="entry name" value="TRYPSIN_DOM"/>
    <property type="match status" value="2"/>
</dbReference>
<name>A0A2U1J9Q5_SMIAN</name>
<dbReference type="InterPro" id="IPR033811">
    <property type="entry name" value="Proteasome_beta_3"/>
</dbReference>
<dbReference type="SUPFAM" id="SSF50494">
    <property type="entry name" value="Trypsin-like serine proteases"/>
    <property type="match status" value="2"/>
</dbReference>
<dbReference type="InterPro" id="IPR023333">
    <property type="entry name" value="Proteasome_suB-type"/>
</dbReference>
<keyword evidence="5" id="KW-1015">Disulfide bond</keyword>
<evidence type="ECO:0000259" key="8">
    <source>
        <dbReference type="PROSITE" id="PS50240"/>
    </source>
</evidence>
<dbReference type="InterPro" id="IPR001353">
    <property type="entry name" value="Proteasome_sua/b"/>
</dbReference>
<dbReference type="InterPro" id="IPR029055">
    <property type="entry name" value="Ntn_hydrolases_N"/>
</dbReference>
<dbReference type="InterPro" id="IPR016050">
    <property type="entry name" value="Proteasome_bsu_CS"/>
</dbReference>
<dbReference type="InterPro" id="IPR033116">
    <property type="entry name" value="TRYPSIN_SER"/>
</dbReference>
<dbReference type="InterPro" id="IPR050430">
    <property type="entry name" value="Peptidase_S1"/>
</dbReference>
<evidence type="ECO:0000256" key="4">
    <source>
        <dbReference type="ARBA" id="ARBA00022942"/>
    </source>
</evidence>
<dbReference type="CDD" id="cd00190">
    <property type="entry name" value="Tryp_SPc"/>
    <property type="match status" value="2"/>
</dbReference>
<keyword evidence="6" id="KW-0539">Nucleus</keyword>
<keyword evidence="7" id="KW-0645">Protease</keyword>
<dbReference type="InterPro" id="IPR001314">
    <property type="entry name" value="Peptidase_S1A"/>
</dbReference>
<evidence type="ECO:0000256" key="6">
    <source>
        <dbReference type="ARBA" id="ARBA00023242"/>
    </source>
</evidence>
<comment type="subcellular location">
    <subcellularLocation>
        <location evidence="1">Nucleus</location>
    </subcellularLocation>
</comment>
<dbReference type="PROSITE" id="PS00135">
    <property type="entry name" value="TRYPSIN_SER"/>
    <property type="match status" value="2"/>
</dbReference>
<comment type="similarity">
    <text evidence="2">Belongs to the peptidase S1 family.</text>
</comment>
<dbReference type="PANTHER" id="PTHR24276:SF98">
    <property type="entry name" value="FI18310P1-RELATED"/>
    <property type="match status" value="1"/>
</dbReference>
<evidence type="ECO:0000256" key="5">
    <source>
        <dbReference type="ARBA" id="ARBA00023157"/>
    </source>
</evidence>
<dbReference type="PROSITE" id="PS00134">
    <property type="entry name" value="TRYPSIN_HIS"/>
    <property type="match status" value="2"/>
</dbReference>
<dbReference type="AlphaFoldDB" id="A0A2U1J9Q5"/>
<organism evidence="9 10">
    <name type="scientific">Smittium angustum</name>
    <dbReference type="NCBI Taxonomy" id="133377"/>
    <lineage>
        <taxon>Eukaryota</taxon>
        <taxon>Fungi</taxon>
        <taxon>Fungi incertae sedis</taxon>
        <taxon>Zoopagomycota</taxon>
        <taxon>Kickxellomycotina</taxon>
        <taxon>Harpellomycetes</taxon>
        <taxon>Harpellales</taxon>
        <taxon>Legeriomycetaceae</taxon>
        <taxon>Smittium</taxon>
    </lineage>
</organism>
<dbReference type="SUPFAM" id="SSF56235">
    <property type="entry name" value="N-terminal nucleophile aminohydrolases (Ntn hydrolases)"/>
    <property type="match status" value="1"/>
</dbReference>
<dbReference type="Pfam" id="PF00227">
    <property type="entry name" value="Proteasome"/>
    <property type="match status" value="1"/>
</dbReference>
<keyword evidence="3" id="KW-0963">Cytoplasm</keyword>
<dbReference type="InterPro" id="IPR043504">
    <property type="entry name" value="Peptidase_S1_PA_chymotrypsin"/>
</dbReference>
<evidence type="ECO:0000313" key="10">
    <source>
        <dbReference type="Proteomes" id="UP000245591"/>
    </source>
</evidence>
<dbReference type="InterPro" id="IPR018114">
    <property type="entry name" value="TRYPSIN_HIS"/>
</dbReference>
<gene>
    <name evidence="9" type="ORF">BB558_002042</name>
</gene>
<dbReference type="GO" id="GO:0043161">
    <property type="term" value="P:proteasome-mediated ubiquitin-dependent protein catabolic process"/>
    <property type="evidence" value="ECO:0007669"/>
    <property type="project" value="InterPro"/>
</dbReference>
<dbReference type="PROSITE" id="PS51476">
    <property type="entry name" value="PROTEASOME_BETA_2"/>
    <property type="match status" value="1"/>
</dbReference>
<dbReference type="GO" id="GO:0019774">
    <property type="term" value="C:proteasome core complex, beta-subunit complex"/>
    <property type="evidence" value="ECO:0007669"/>
    <property type="project" value="InterPro"/>
</dbReference>
<dbReference type="Proteomes" id="UP000245591">
    <property type="component" value="Unassembled WGS sequence"/>
</dbReference>
<evidence type="ECO:0000256" key="3">
    <source>
        <dbReference type="ARBA" id="ARBA00022490"/>
    </source>
</evidence>
<dbReference type="PANTHER" id="PTHR24276">
    <property type="entry name" value="POLYSERASE-RELATED"/>
    <property type="match status" value="1"/>
</dbReference>
<keyword evidence="7" id="KW-0378">Hydrolase</keyword>
<dbReference type="GO" id="GO:0004252">
    <property type="term" value="F:serine-type endopeptidase activity"/>
    <property type="evidence" value="ECO:0007669"/>
    <property type="project" value="InterPro"/>
</dbReference>
<dbReference type="FunFam" id="3.60.20.10:FF:000003">
    <property type="entry name" value="Proteasome subunit beta type-3"/>
    <property type="match status" value="1"/>
</dbReference>
<keyword evidence="4" id="KW-0647">Proteasome</keyword>
<protein>
    <recommendedName>
        <fullName evidence="8">Peptidase S1 domain-containing protein</fullName>
    </recommendedName>
</protein>
<evidence type="ECO:0000256" key="7">
    <source>
        <dbReference type="RuleBase" id="RU363034"/>
    </source>
</evidence>
<dbReference type="InterPro" id="IPR009003">
    <property type="entry name" value="Peptidase_S1_PA"/>
</dbReference>
<keyword evidence="7" id="KW-0720">Serine protease</keyword>
<sequence>MSIMSYNGTAIVAMTGKNCVAIAADKRLGQQFLTVDMDFQKIFPITKKTYVGLPGLATDVQTLHEKFRYKSNMYRLNEQRDIEPKAFAHMVSSTLYEKRFGPYYIEPIVAGLDKNNNPYICGMDLLGCMDVAHDFIVAGSADENLKGMCENLWEADLEPEDLFETISQALLNAVDRDALSGWGGVVHIITPNEVITRHLKARMFHLTKFLILLKQTREMVNKWILFVTTICSMVCASTSPELDQIPNSPKNYSISLSNIDNMVRIIGGVDANISNYPFSVLVKITSSGNGGATCGGSIISSNWILTAGHCLVKLKERNWNSDKKRPINWGNNRTQEHRITNNEHIKPRKSDFDQRMDTFQDNPNYYITNPQNIGIYYGSSIKKKMKRMQVKNVIVHPGVDLHTFRNDVALLELENPISFSKSVNSVKISLAYIPSEMPLTAVGWGVSKTSNREIPNSLRATSLLTGSQEICRKTRSSFIDNNGDVICCPSFEGRDTCFGDSGGPLIAYELAQEKNSTESGSEDVSEKVPCLLGITSYGDTTSPKPFTCADPEGLGFYTHAAHFIDFIANSTGLSVNDISTNNTLIPAQDIRNTQKKPDDTLRIIGGVPAIDTEFPFMASVKIYEGINEYTCGSTIISTNYIVTAAHCMYSTRKRISVNQLIVGVGNINLSLGKKYGVEKIIIHSKYDPVKILNDIAIIKLNKTLEFGESIGRAKIDTSEFDIGSNMTAAGWGVTSNQSFTPSPSLYKVVLKVKEPQKCSSIRPNFTTNLNDFICLADGEEKKDTCYGDSGGPVLTMDKDRITYFFSGLTSYGDTTSPQPLGIRPDCADINGYGFYTRVGHYVDFIKYHTGLTEKYLLANSTETGRSLIRNFDNTTEGVVITD</sequence>
<dbReference type="InterPro" id="IPR001254">
    <property type="entry name" value="Trypsin_dom"/>
</dbReference>
<dbReference type="PROSITE" id="PS00854">
    <property type="entry name" value="PROTEASOME_BETA_1"/>
    <property type="match status" value="1"/>
</dbReference>
<feature type="domain" description="Peptidase S1" evidence="8">
    <location>
        <begin position="603"/>
        <end position="850"/>
    </location>
</feature>
<evidence type="ECO:0000256" key="2">
    <source>
        <dbReference type="ARBA" id="ARBA00007664"/>
    </source>
</evidence>
<dbReference type="CDD" id="cd03759">
    <property type="entry name" value="proteasome_beta_type_3"/>
    <property type="match status" value="1"/>
</dbReference>
<dbReference type="FunFam" id="2.40.10.10:FF:000068">
    <property type="entry name" value="transmembrane protease serine 2"/>
    <property type="match status" value="1"/>
</dbReference>
<reference evidence="9 10" key="1">
    <citation type="journal article" date="2018" name="MBio">
        <title>Comparative Genomics Reveals the Core Gene Toolbox for the Fungus-Insect Symbiosis.</title>
        <authorList>
            <person name="Wang Y."/>
            <person name="Stata M."/>
            <person name="Wang W."/>
            <person name="Stajich J.E."/>
            <person name="White M.M."/>
            <person name="Moncalvo J.M."/>
        </authorList>
    </citation>
    <scope>NUCLEOTIDE SEQUENCE [LARGE SCALE GENOMIC DNA]</scope>
    <source>
        <strain evidence="9 10">AUS-126-30</strain>
    </source>
</reference>
<accession>A0A2U1J9Q5</accession>
<evidence type="ECO:0000256" key="1">
    <source>
        <dbReference type="ARBA" id="ARBA00004123"/>
    </source>
</evidence>
<proteinExistence type="inferred from homology"/>
<dbReference type="PRINTS" id="PR00722">
    <property type="entry name" value="CHYMOTRYPSIN"/>
</dbReference>
<dbReference type="Gene3D" id="2.40.10.10">
    <property type="entry name" value="Trypsin-like serine proteases"/>
    <property type="match status" value="2"/>
</dbReference>